<dbReference type="Pfam" id="PF16786">
    <property type="entry name" value="RecA_dep_nuc"/>
    <property type="match status" value="1"/>
</dbReference>
<dbReference type="EMBL" id="LXXM01000024">
    <property type="protein sequence ID" value="PZS98292.1"/>
    <property type="molecule type" value="Genomic_DNA"/>
</dbReference>
<name>A0A2W6KSM5_STEMA</name>
<dbReference type="Gene3D" id="3.30.40.190">
    <property type="match status" value="1"/>
</dbReference>
<dbReference type="Proteomes" id="UP000249614">
    <property type="component" value="Unassembled WGS sequence"/>
</dbReference>
<dbReference type="InterPro" id="IPR031875">
    <property type="entry name" value="RecA_dep_nuc"/>
</dbReference>
<comment type="caution">
    <text evidence="1">The sequence shown here is derived from an EMBL/GenBank/DDBJ whole genome shotgun (WGS) entry which is preliminary data.</text>
</comment>
<accession>A0A2W6KSM5</accession>
<dbReference type="RefSeq" id="WP_111111316.1">
    <property type="nucleotide sequence ID" value="NZ_LXXM01000024.1"/>
</dbReference>
<organism evidence="1 2">
    <name type="scientific">Stenotrophomonas maltophilia</name>
    <name type="common">Pseudomonas maltophilia</name>
    <name type="synonym">Xanthomonas maltophilia</name>
    <dbReference type="NCBI Taxonomy" id="40324"/>
    <lineage>
        <taxon>Bacteria</taxon>
        <taxon>Pseudomonadati</taxon>
        <taxon>Pseudomonadota</taxon>
        <taxon>Gammaproteobacteria</taxon>
        <taxon>Lysobacterales</taxon>
        <taxon>Lysobacteraceae</taxon>
        <taxon>Stenotrophomonas</taxon>
        <taxon>Stenotrophomonas maltophilia group</taxon>
    </lineage>
</organism>
<evidence type="ECO:0000313" key="2">
    <source>
        <dbReference type="Proteomes" id="UP000249614"/>
    </source>
</evidence>
<proteinExistence type="predicted"/>
<dbReference type="AlphaFoldDB" id="A0A2W6KSM5"/>
<sequence>MWSNGPAPTRAEEERIRVAKRGPCMVCLLLYMRNLLPKDRVIQGCEYHHCKSGNIRRGHAFGFGMCGWHHERKPLPGRSFKWMTRIYGHSLKEGSRTFHEIYGSDDELIDQQTYINELRLKHDRIKAIYG</sequence>
<evidence type="ECO:0000313" key="1">
    <source>
        <dbReference type="EMBL" id="PZS98292.1"/>
    </source>
</evidence>
<reference evidence="1 2" key="1">
    <citation type="submission" date="2016-05" db="EMBL/GenBank/DDBJ databases">
        <authorList>
            <person name="Lavstsen T."/>
            <person name="Jespersen J.S."/>
        </authorList>
    </citation>
    <scope>NUCLEOTIDE SEQUENCE [LARGE SCALE GENOMIC DNA]</scope>
    <source>
        <strain evidence="1 2">SM-5815</strain>
    </source>
</reference>
<gene>
    <name evidence="1" type="ORF">A7X83_02925</name>
</gene>
<protein>
    <submittedName>
        <fullName evidence="1">Uncharacterized protein</fullName>
    </submittedName>
</protein>